<comment type="catalytic activity">
    <reaction evidence="11">
        <text>L-lysine(out) + L-arginine(in) = L-lysine(in) + L-arginine(out)</text>
        <dbReference type="Rhea" id="RHEA:70827"/>
        <dbReference type="ChEBI" id="CHEBI:32551"/>
        <dbReference type="ChEBI" id="CHEBI:32682"/>
    </reaction>
</comment>
<comment type="similarity">
    <text evidence="2 23">Belongs to the mitochondrial carrier (TC 2.A.29) family.</text>
</comment>
<comment type="catalytic activity">
    <reaction evidence="15">
        <text>L-ornithine(in) + L-arginine(out) = L-ornithine(out) + L-arginine(in)</text>
        <dbReference type="Rhea" id="RHEA:34991"/>
        <dbReference type="ChEBI" id="CHEBI:32682"/>
        <dbReference type="ChEBI" id="CHEBI:46911"/>
    </reaction>
</comment>
<dbReference type="InterPro" id="IPR018108">
    <property type="entry name" value="MCP_transmembrane"/>
</dbReference>
<evidence type="ECO:0000256" key="22">
    <source>
        <dbReference type="PROSITE-ProRule" id="PRU00282"/>
    </source>
</evidence>
<dbReference type="FunFam" id="1.50.40.10:FF:000037">
    <property type="entry name" value="Solute carrier family 25 member 29"/>
    <property type="match status" value="1"/>
</dbReference>
<dbReference type="Proteomes" id="UP000494165">
    <property type="component" value="Unassembled WGS sequence"/>
</dbReference>
<dbReference type="GO" id="GO:0005743">
    <property type="term" value="C:mitochondrial inner membrane"/>
    <property type="evidence" value="ECO:0007669"/>
    <property type="project" value="UniProtKB-SubCell"/>
</dbReference>
<keyword evidence="6" id="KW-0999">Mitochondrion inner membrane</keyword>
<keyword evidence="7" id="KW-0029">Amino-acid transport</keyword>
<evidence type="ECO:0000313" key="25">
    <source>
        <dbReference type="Proteomes" id="UP000494165"/>
    </source>
</evidence>
<keyword evidence="3 23" id="KW-0813">Transport</keyword>
<dbReference type="Gene3D" id="1.50.40.10">
    <property type="entry name" value="Mitochondrial carrier domain"/>
    <property type="match status" value="1"/>
</dbReference>
<evidence type="ECO:0000313" key="24">
    <source>
        <dbReference type="EMBL" id="CAB3365554.1"/>
    </source>
</evidence>
<dbReference type="Pfam" id="PF00153">
    <property type="entry name" value="Mito_carr"/>
    <property type="match status" value="3"/>
</dbReference>
<evidence type="ECO:0000256" key="15">
    <source>
        <dbReference type="ARBA" id="ARBA00051921"/>
    </source>
</evidence>
<evidence type="ECO:0000256" key="18">
    <source>
        <dbReference type="ARBA" id="ARBA00076491"/>
    </source>
</evidence>
<dbReference type="PANTHER" id="PTHR45624:SF61">
    <property type="entry name" value="MITOCHONDRIAL BASIC AMINO ACIDS TRANSPORTER"/>
    <property type="match status" value="1"/>
</dbReference>
<evidence type="ECO:0000256" key="20">
    <source>
        <dbReference type="ARBA" id="ARBA00079387"/>
    </source>
</evidence>
<sequence>MALDFFAGCVGGCSGVLVGHPLDTIKVRLQTQDFRNPVYRGTYHCFRTIVEKESVRGLYKGMSSPLAGVACVNAIIFGVQGNIQRRLSNPDSLHSHFIAGAAAGLSQSWVASPLELAKTRMQIQQGNRPMYRSPLHCLRDVYHREGWRGVFRGQLITVYREVPGYGTYFVSYEAICRALAGEQGSHTLSSASILLAGGSAGCISWVASYPIDVIKSRLQADNRYKGMIDCYKQSYRDEGVRFLSRGLSSTMIRSFPTNAATFAAVAWVMRMAGVSEAPSSSATSDLLTASEFLDEIRRIPLDAISAIPLGSFMSRLDRDMPSVNGEEGEERSRLGRVSSAGSSILSTLGRFSISREVDSVVL</sequence>
<comment type="caution">
    <text evidence="24">The sequence shown here is derived from an EMBL/GenBank/DDBJ whole genome shotgun (WGS) entry which is preliminary data.</text>
</comment>
<comment type="catalytic activity">
    <reaction evidence="13">
        <text>L-histidine(out) + L-arginine(in) = L-histidine(in) + L-arginine(out)</text>
        <dbReference type="Rhea" id="RHEA:71063"/>
        <dbReference type="ChEBI" id="CHEBI:32682"/>
        <dbReference type="ChEBI" id="CHEBI:57595"/>
    </reaction>
</comment>
<evidence type="ECO:0000256" key="7">
    <source>
        <dbReference type="ARBA" id="ARBA00022970"/>
    </source>
</evidence>
<dbReference type="SUPFAM" id="SSF103506">
    <property type="entry name" value="Mitochondrial carrier"/>
    <property type="match status" value="1"/>
</dbReference>
<evidence type="ECO:0000256" key="11">
    <source>
        <dbReference type="ARBA" id="ARBA00049090"/>
    </source>
</evidence>
<keyword evidence="9" id="KW-0496">Mitochondrion</keyword>
<dbReference type="OrthoDB" id="193856at2759"/>
<evidence type="ECO:0000256" key="13">
    <source>
        <dbReference type="ARBA" id="ARBA00050768"/>
    </source>
</evidence>
<dbReference type="InterPro" id="IPR002067">
    <property type="entry name" value="MCP"/>
</dbReference>
<dbReference type="PANTHER" id="PTHR45624">
    <property type="entry name" value="MITOCHONDRIAL BASIC AMINO ACIDS TRANSPORTER-RELATED"/>
    <property type="match status" value="1"/>
</dbReference>
<evidence type="ECO:0000256" key="12">
    <source>
        <dbReference type="ARBA" id="ARBA00050592"/>
    </source>
</evidence>
<evidence type="ECO:0000256" key="14">
    <source>
        <dbReference type="ARBA" id="ARBA00051045"/>
    </source>
</evidence>
<keyword evidence="5" id="KW-0677">Repeat</keyword>
<reference evidence="24 25" key="1">
    <citation type="submission" date="2020-04" db="EMBL/GenBank/DDBJ databases">
        <authorList>
            <person name="Alioto T."/>
            <person name="Alioto T."/>
            <person name="Gomez Garrido J."/>
        </authorList>
    </citation>
    <scope>NUCLEOTIDE SEQUENCE [LARGE SCALE GENOMIC DNA]</scope>
</reference>
<comment type="subcellular location">
    <subcellularLocation>
        <location evidence="1">Mitochondrion inner membrane</location>
        <topology evidence="1">Multi-pass membrane protein</topology>
    </subcellularLocation>
</comment>
<feature type="repeat" description="Solcar" evidence="22">
    <location>
        <begin position="91"/>
        <end position="178"/>
    </location>
</feature>
<evidence type="ECO:0000256" key="2">
    <source>
        <dbReference type="ARBA" id="ARBA00006375"/>
    </source>
</evidence>
<evidence type="ECO:0000256" key="1">
    <source>
        <dbReference type="ARBA" id="ARBA00004448"/>
    </source>
</evidence>
<gene>
    <name evidence="24" type="ORF">CLODIP_2_CD05578</name>
</gene>
<keyword evidence="8" id="KW-1133">Transmembrane helix</keyword>
<dbReference type="GO" id="GO:1990575">
    <property type="term" value="P:mitochondrial L-ornithine transmembrane transport"/>
    <property type="evidence" value="ECO:0007669"/>
    <property type="project" value="TreeGrafter"/>
</dbReference>
<name>A0A8S1C8B8_9INSE</name>
<evidence type="ECO:0000256" key="9">
    <source>
        <dbReference type="ARBA" id="ARBA00023128"/>
    </source>
</evidence>
<dbReference type="PRINTS" id="PR00926">
    <property type="entry name" value="MITOCARRIER"/>
</dbReference>
<dbReference type="AlphaFoldDB" id="A0A8S1C8B8"/>
<dbReference type="GO" id="GO:0005289">
    <property type="term" value="F:high-affinity L-arginine transmembrane transporter activity"/>
    <property type="evidence" value="ECO:0007669"/>
    <property type="project" value="TreeGrafter"/>
</dbReference>
<accession>A0A8S1C8B8</accession>
<proteinExistence type="inferred from homology"/>
<protein>
    <recommendedName>
        <fullName evidence="17">Mitochondrial basic amino acids transporter</fullName>
    </recommendedName>
    <alternativeName>
        <fullName evidence="21">Carnitine/acylcarnitine translocase-like</fullName>
    </alternativeName>
    <alternativeName>
        <fullName evidence="20">Mitochondrial carnitine/acylcarnitine carrier protein CACL</fullName>
    </alternativeName>
    <alternativeName>
        <fullName evidence="19">Mitochondrial ornithine transporter 3</fullName>
    </alternativeName>
    <alternativeName>
        <fullName evidence="18">Solute carrier family 25 member 29</fullName>
    </alternativeName>
</protein>
<comment type="catalytic activity">
    <reaction evidence="16">
        <text>N(omega)-methyl-L-arginine(in) + L-arginine(out) = N(omega)-methyl-L-arginine(out) + L-arginine(in)</text>
        <dbReference type="Rhea" id="RHEA:72803"/>
        <dbReference type="ChEBI" id="CHEBI:32682"/>
        <dbReference type="ChEBI" id="CHEBI:114953"/>
    </reaction>
</comment>
<evidence type="ECO:0000256" key="21">
    <source>
        <dbReference type="ARBA" id="ARBA00080567"/>
    </source>
</evidence>
<keyword evidence="10 22" id="KW-0472">Membrane</keyword>
<keyword evidence="25" id="KW-1185">Reference proteome</keyword>
<evidence type="ECO:0000256" key="17">
    <source>
        <dbReference type="ARBA" id="ARBA00071763"/>
    </source>
</evidence>
<feature type="repeat" description="Solcar" evidence="22">
    <location>
        <begin position="1"/>
        <end position="86"/>
    </location>
</feature>
<evidence type="ECO:0000256" key="23">
    <source>
        <dbReference type="RuleBase" id="RU000488"/>
    </source>
</evidence>
<feature type="repeat" description="Solcar" evidence="22">
    <location>
        <begin position="188"/>
        <end position="271"/>
    </location>
</feature>
<comment type="catalytic activity">
    <reaction evidence="14">
        <text>L-homoarginine(in) + L-arginine(out) = L-homoarginine(out) + L-arginine(in)</text>
        <dbReference type="Rhea" id="RHEA:72799"/>
        <dbReference type="ChEBI" id="CHEBI:32682"/>
        <dbReference type="ChEBI" id="CHEBI:143006"/>
    </reaction>
</comment>
<evidence type="ECO:0000256" key="4">
    <source>
        <dbReference type="ARBA" id="ARBA00022692"/>
    </source>
</evidence>
<dbReference type="InterPro" id="IPR023395">
    <property type="entry name" value="MCP_dom_sf"/>
</dbReference>
<organism evidence="24 25">
    <name type="scientific">Cloeon dipterum</name>
    <dbReference type="NCBI Taxonomy" id="197152"/>
    <lineage>
        <taxon>Eukaryota</taxon>
        <taxon>Metazoa</taxon>
        <taxon>Ecdysozoa</taxon>
        <taxon>Arthropoda</taxon>
        <taxon>Hexapoda</taxon>
        <taxon>Insecta</taxon>
        <taxon>Pterygota</taxon>
        <taxon>Palaeoptera</taxon>
        <taxon>Ephemeroptera</taxon>
        <taxon>Pisciforma</taxon>
        <taxon>Baetidae</taxon>
        <taxon>Cloeon</taxon>
    </lineage>
</organism>
<evidence type="ECO:0000256" key="6">
    <source>
        <dbReference type="ARBA" id="ARBA00022792"/>
    </source>
</evidence>
<comment type="catalytic activity">
    <reaction evidence="12">
        <text>L-histidine(out) = L-histidine(in)</text>
        <dbReference type="Rhea" id="RHEA:72807"/>
        <dbReference type="ChEBI" id="CHEBI:57595"/>
    </reaction>
</comment>
<dbReference type="PROSITE" id="PS50920">
    <property type="entry name" value="SOLCAR"/>
    <property type="match status" value="3"/>
</dbReference>
<keyword evidence="4 22" id="KW-0812">Transmembrane</keyword>
<dbReference type="InterPro" id="IPR050567">
    <property type="entry name" value="Mitochondrial_Carrier"/>
</dbReference>
<evidence type="ECO:0000256" key="8">
    <source>
        <dbReference type="ARBA" id="ARBA00022989"/>
    </source>
</evidence>
<evidence type="ECO:0000256" key="5">
    <source>
        <dbReference type="ARBA" id="ARBA00022737"/>
    </source>
</evidence>
<evidence type="ECO:0000256" key="16">
    <source>
        <dbReference type="ARBA" id="ARBA00052673"/>
    </source>
</evidence>
<evidence type="ECO:0000256" key="10">
    <source>
        <dbReference type="ARBA" id="ARBA00023136"/>
    </source>
</evidence>
<evidence type="ECO:0000256" key="3">
    <source>
        <dbReference type="ARBA" id="ARBA00022448"/>
    </source>
</evidence>
<dbReference type="EMBL" id="CADEPI010000021">
    <property type="protein sequence ID" value="CAB3365554.1"/>
    <property type="molecule type" value="Genomic_DNA"/>
</dbReference>
<evidence type="ECO:0000256" key="19">
    <source>
        <dbReference type="ARBA" id="ARBA00078745"/>
    </source>
</evidence>